<dbReference type="OrthoDB" id="163438at2759"/>
<reference evidence="18" key="1">
    <citation type="submission" date="2020-06" db="EMBL/GenBank/DDBJ databases">
        <title>A chromosome-scale genome assembly of Talaromyces rugulosus W13939.</title>
        <authorList>
            <person name="Wang B."/>
            <person name="Guo L."/>
            <person name="Ye K."/>
            <person name="Wang L."/>
        </authorList>
    </citation>
    <scope>NUCLEOTIDE SEQUENCE [LARGE SCALE GENOMIC DNA]</scope>
    <source>
        <strain evidence="18">W13939</strain>
    </source>
</reference>
<dbReference type="EMBL" id="CP055898">
    <property type="protein sequence ID" value="QKX53416.1"/>
    <property type="molecule type" value="Genomic_DNA"/>
</dbReference>
<dbReference type="Gene3D" id="3.40.50.300">
    <property type="entry name" value="P-loop containing nucleotide triphosphate hydrolases"/>
    <property type="match status" value="2"/>
</dbReference>
<feature type="repeat" description="ANK" evidence="14">
    <location>
        <begin position="996"/>
        <end position="1028"/>
    </location>
</feature>
<dbReference type="PROSITE" id="PS50088">
    <property type="entry name" value="ANK_REPEAT"/>
    <property type="match status" value="8"/>
</dbReference>
<dbReference type="FunFam" id="3.40.50.300:FF:000181">
    <property type="entry name" value="Guanine nucleotide-binding protein subunit alpha"/>
    <property type="match status" value="1"/>
</dbReference>
<keyword evidence="4" id="KW-0677">Repeat</keyword>
<feature type="repeat" description="ANK" evidence="14">
    <location>
        <begin position="963"/>
        <end position="995"/>
    </location>
</feature>
<evidence type="ECO:0000256" key="1">
    <source>
        <dbReference type="ARBA" id="ARBA00007976"/>
    </source>
</evidence>
<keyword evidence="2" id="KW-0519">Myristate</keyword>
<dbReference type="GO" id="GO:0007189">
    <property type="term" value="P:adenylate cyclase-activating G protein-coupled receptor signaling pathway"/>
    <property type="evidence" value="ECO:0007669"/>
    <property type="project" value="UniProtKB-ARBA"/>
</dbReference>
<gene>
    <name evidence="17" type="ORF">TRUGW13939_00495</name>
</gene>
<evidence type="ECO:0000259" key="16">
    <source>
        <dbReference type="Pfam" id="PF24883"/>
    </source>
</evidence>
<dbReference type="GO" id="GO:0009116">
    <property type="term" value="P:nucleoside metabolic process"/>
    <property type="evidence" value="ECO:0007669"/>
    <property type="project" value="InterPro"/>
</dbReference>
<dbReference type="FunFam" id="1.10.400.10:FF:000007">
    <property type="entry name" value="Guanine nucleotide-binding protein subunit alpha"/>
    <property type="match status" value="1"/>
</dbReference>
<keyword evidence="6 13" id="KW-0460">Magnesium</keyword>
<evidence type="ECO:0000256" key="13">
    <source>
        <dbReference type="PIRSR" id="PIRSR601019-2"/>
    </source>
</evidence>
<evidence type="ECO:0000256" key="2">
    <source>
        <dbReference type="ARBA" id="ARBA00022707"/>
    </source>
</evidence>
<dbReference type="KEGG" id="trg:TRUGW13939_00495"/>
<dbReference type="InterPro" id="IPR011025">
    <property type="entry name" value="GproteinA_insert"/>
</dbReference>
<evidence type="ECO:0000313" key="17">
    <source>
        <dbReference type="EMBL" id="QKX53416.1"/>
    </source>
</evidence>
<comment type="similarity">
    <text evidence="1">Belongs to the G-alpha family. G(q) subfamily.</text>
</comment>
<dbReference type="SMART" id="SM00248">
    <property type="entry name" value="ANK"/>
    <property type="match status" value="11"/>
</dbReference>
<dbReference type="PRINTS" id="PR01415">
    <property type="entry name" value="ANKYRIN"/>
</dbReference>
<evidence type="ECO:0000256" key="5">
    <source>
        <dbReference type="ARBA" id="ARBA00022741"/>
    </source>
</evidence>
<dbReference type="Pfam" id="PF00503">
    <property type="entry name" value="G-alpha"/>
    <property type="match status" value="1"/>
</dbReference>
<evidence type="ECO:0000256" key="11">
    <source>
        <dbReference type="ARBA" id="ARBA00023288"/>
    </source>
</evidence>
<dbReference type="PANTHER" id="PTHR24166">
    <property type="entry name" value="ROLLING PEBBLES, ISOFORM B"/>
    <property type="match status" value="1"/>
</dbReference>
<keyword evidence="18" id="KW-1185">Reference proteome</keyword>
<feature type="binding site" evidence="13">
    <location>
        <position position="1256"/>
    </location>
    <ligand>
        <name>Mg(2+)</name>
        <dbReference type="ChEBI" id="CHEBI:18420"/>
    </ligand>
</feature>
<dbReference type="SMART" id="SM00275">
    <property type="entry name" value="G_alpha"/>
    <property type="match status" value="1"/>
</dbReference>
<dbReference type="RefSeq" id="XP_035339595.1">
    <property type="nucleotide sequence ID" value="XM_035483702.1"/>
</dbReference>
<evidence type="ECO:0000256" key="14">
    <source>
        <dbReference type="PROSITE-ProRule" id="PRU00023"/>
    </source>
</evidence>
<dbReference type="InterPro" id="IPR036770">
    <property type="entry name" value="Ankyrin_rpt-contain_sf"/>
</dbReference>
<dbReference type="GO" id="GO:0010255">
    <property type="term" value="P:glucose mediated signaling pathway"/>
    <property type="evidence" value="ECO:0007669"/>
    <property type="project" value="UniProtKB-ARBA"/>
</dbReference>
<keyword evidence="3 13" id="KW-0479">Metal-binding</keyword>
<dbReference type="GeneID" id="55988008"/>
<feature type="domain" description="Nephrocystin 3-like N-terminal" evidence="16">
    <location>
        <begin position="368"/>
        <end position="534"/>
    </location>
</feature>
<dbReference type="GO" id="GO:0032502">
    <property type="term" value="P:developmental process"/>
    <property type="evidence" value="ECO:0007669"/>
    <property type="project" value="UniProtKB-ARBA"/>
</dbReference>
<feature type="repeat" description="ANK" evidence="14">
    <location>
        <begin position="1128"/>
        <end position="1160"/>
    </location>
</feature>
<dbReference type="InterPro" id="IPR001019">
    <property type="entry name" value="Gprotein_alpha_su"/>
</dbReference>
<feature type="binding site" evidence="12">
    <location>
        <position position="1534"/>
    </location>
    <ligand>
        <name>GTP</name>
        <dbReference type="ChEBI" id="CHEBI:37565"/>
    </ligand>
</feature>
<proteinExistence type="inferred from homology"/>
<evidence type="ECO:0000256" key="9">
    <source>
        <dbReference type="ARBA" id="ARBA00023139"/>
    </source>
</evidence>
<dbReference type="GO" id="GO:0003924">
    <property type="term" value="F:GTPase activity"/>
    <property type="evidence" value="ECO:0007669"/>
    <property type="project" value="InterPro"/>
</dbReference>
<keyword evidence="8 12" id="KW-0342">GTP-binding</keyword>
<dbReference type="InterPro" id="IPR050889">
    <property type="entry name" value="Dendritic_Spine_Reg/Scaffold"/>
</dbReference>
<dbReference type="GO" id="GO:0046872">
    <property type="term" value="F:metal ion binding"/>
    <property type="evidence" value="ECO:0007669"/>
    <property type="project" value="UniProtKB-KW"/>
</dbReference>
<feature type="repeat" description="ANK" evidence="14">
    <location>
        <begin position="1062"/>
        <end position="1094"/>
    </location>
</feature>
<dbReference type="InterPro" id="IPR035994">
    <property type="entry name" value="Nucleoside_phosphorylase_sf"/>
</dbReference>
<evidence type="ECO:0000259" key="15">
    <source>
        <dbReference type="Pfam" id="PF22939"/>
    </source>
</evidence>
<feature type="repeat" description="ANK" evidence="14">
    <location>
        <begin position="1095"/>
        <end position="1127"/>
    </location>
</feature>
<evidence type="ECO:0000256" key="10">
    <source>
        <dbReference type="ARBA" id="ARBA00023224"/>
    </source>
</evidence>
<dbReference type="InterPro" id="IPR002110">
    <property type="entry name" value="Ankyrin_rpt"/>
</dbReference>
<dbReference type="Proteomes" id="UP000509510">
    <property type="component" value="Chromosome I"/>
</dbReference>
<keyword evidence="5 12" id="KW-0547">Nucleotide-binding</keyword>
<dbReference type="SUPFAM" id="SSF53167">
    <property type="entry name" value="Purine and uridine phosphorylases"/>
    <property type="match status" value="1"/>
</dbReference>
<accession>A0A7H8QHP8</accession>
<keyword evidence="11" id="KW-0449">Lipoprotein</keyword>
<protein>
    <submittedName>
        <fullName evidence="17">Uncharacterized protein</fullName>
    </submittedName>
</protein>
<dbReference type="InterPro" id="IPR027417">
    <property type="entry name" value="P-loop_NTPase"/>
</dbReference>
<dbReference type="GO" id="GO:0031683">
    <property type="term" value="F:G-protein beta/gamma-subunit complex binding"/>
    <property type="evidence" value="ECO:0007669"/>
    <property type="project" value="InterPro"/>
</dbReference>
<feature type="repeat" description="ANK" evidence="14">
    <location>
        <begin position="1161"/>
        <end position="1193"/>
    </location>
</feature>
<feature type="repeat" description="ANK" evidence="14">
    <location>
        <begin position="930"/>
        <end position="962"/>
    </location>
</feature>
<feature type="binding site" evidence="13">
    <location>
        <position position="1391"/>
    </location>
    <ligand>
        <name>Mg(2+)</name>
        <dbReference type="ChEBI" id="CHEBI:18420"/>
    </ligand>
</feature>
<dbReference type="InterPro" id="IPR054471">
    <property type="entry name" value="GPIID_WHD"/>
</dbReference>
<dbReference type="CDD" id="cd00066">
    <property type="entry name" value="G-alpha"/>
    <property type="match status" value="1"/>
</dbReference>
<keyword evidence="7 14" id="KW-0040">ANK repeat</keyword>
<dbReference type="Pfam" id="PF22939">
    <property type="entry name" value="WHD_GPIID"/>
    <property type="match status" value="1"/>
</dbReference>
<evidence type="ECO:0000256" key="3">
    <source>
        <dbReference type="ARBA" id="ARBA00022723"/>
    </source>
</evidence>
<dbReference type="PROSITE" id="PS51882">
    <property type="entry name" value="G_ALPHA"/>
    <property type="match status" value="1"/>
</dbReference>
<evidence type="ECO:0000256" key="6">
    <source>
        <dbReference type="ARBA" id="ARBA00022842"/>
    </source>
</evidence>
<evidence type="ECO:0000256" key="7">
    <source>
        <dbReference type="ARBA" id="ARBA00023043"/>
    </source>
</evidence>
<dbReference type="PANTHER" id="PTHR24166:SF48">
    <property type="entry name" value="PROTEIN VAPYRIN"/>
    <property type="match status" value="1"/>
</dbReference>
<feature type="domain" description="GPI inositol-deacylase winged helix" evidence="15">
    <location>
        <begin position="644"/>
        <end position="732"/>
    </location>
</feature>
<evidence type="ECO:0000256" key="4">
    <source>
        <dbReference type="ARBA" id="ARBA00022737"/>
    </source>
</evidence>
<dbReference type="Gene3D" id="1.10.400.10">
    <property type="entry name" value="GI Alpha 1, domain 2-like"/>
    <property type="match status" value="1"/>
</dbReference>
<evidence type="ECO:0000313" key="18">
    <source>
        <dbReference type="Proteomes" id="UP000509510"/>
    </source>
</evidence>
<dbReference type="Gene3D" id="3.40.50.1580">
    <property type="entry name" value="Nucleoside phosphorylase domain"/>
    <property type="match status" value="1"/>
</dbReference>
<feature type="repeat" description="ANK" evidence="14">
    <location>
        <begin position="1029"/>
        <end position="1061"/>
    </location>
</feature>
<dbReference type="SUPFAM" id="SSF48403">
    <property type="entry name" value="Ankyrin repeat"/>
    <property type="match status" value="1"/>
</dbReference>
<dbReference type="InterPro" id="IPR056884">
    <property type="entry name" value="NPHP3-like_N"/>
</dbReference>
<evidence type="ECO:0000256" key="12">
    <source>
        <dbReference type="PIRSR" id="PIRSR601019-1"/>
    </source>
</evidence>
<dbReference type="GO" id="GO:0005525">
    <property type="term" value="F:GTP binding"/>
    <property type="evidence" value="ECO:0007669"/>
    <property type="project" value="UniProtKB-KW"/>
</dbReference>
<keyword evidence="9" id="KW-0564">Palmitate</keyword>
<dbReference type="Pfam" id="PF12796">
    <property type="entry name" value="Ank_2"/>
    <property type="match status" value="3"/>
</dbReference>
<organism evidence="17 18">
    <name type="scientific">Talaromyces rugulosus</name>
    <name type="common">Penicillium rugulosum</name>
    <dbReference type="NCBI Taxonomy" id="121627"/>
    <lineage>
        <taxon>Eukaryota</taxon>
        <taxon>Fungi</taxon>
        <taxon>Dikarya</taxon>
        <taxon>Ascomycota</taxon>
        <taxon>Pezizomycotina</taxon>
        <taxon>Eurotiomycetes</taxon>
        <taxon>Eurotiomycetidae</taxon>
        <taxon>Eurotiales</taxon>
        <taxon>Trichocomaceae</taxon>
        <taxon>Talaromyces</taxon>
        <taxon>Talaromyces sect. Islandici</taxon>
    </lineage>
</organism>
<feature type="binding site" evidence="12">
    <location>
        <begin position="1252"/>
        <end position="1257"/>
    </location>
    <ligand>
        <name>GTP</name>
        <dbReference type="ChEBI" id="CHEBI:37565"/>
    </ligand>
</feature>
<dbReference type="SUPFAM" id="SSF52540">
    <property type="entry name" value="P-loop containing nucleoside triphosphate hydrolases"/>
    <property type="match status" value="2"/>
</dbReference>
<evidence type="ECO:0000256" key="8">
    <source>
        <dbReference type="ARBA" id="ARBA00023134"/>
    </source>
</evidence>
<name>A0A7H8QHP8_TALRU</name>
<dbReference type="SUPFAM" id="SSF47895">
    <property type="entry name" value="Transducin (alpha subunit), insertion domain"/>
    <property type="match status" value="1"/>
</dbReference>
<dbReference type="PRINTS" id="PR00318">
    <property type="entry name" value="GPROTEINA"/>
</dbReference>
<dbReference type="Gene3D" id="1.25.40.20">
    <property type="entry name" value="Ankyrin repeat-containing domain"/>
    <property type="match status" value="4"/>
</dbReference>
<sequence>MPKKLAHDDYTVGWICPLEVEQIAALEMLDEEHGRLPQSPGDHNVYNLGSIAGHNIVIAGLHQAGNSSAAVVVTQMRMTFQNLRFGLLVGIGGGVPTKTDSGIICLGDVVVSKPVGGHSGAVQYDRGKAKHGNFERIGSLAPPPVVLLNAAQDLAVKRARAHEDPIGRNVKRIDTSIQGLRRYKYPGPGEDNLYRPEYLHLRPGVSCDECGCDPSQRIQRTTHGDEDDRSHVVVHRGIIASGELVLKNAILRDQLAHDGLLCFEMEAAGAMADFPCMVVRGISDYCDSHKNDHWHGYAAAVAAAYARELFFHVPMDPKSSLPWELLQQARQQDFGETALREKRIEILKLLNTTPYRDRKDRNPDRIQGTCEWFTEHELFLDWQQAKNSRLLWVSADPGCGKSVLAKYLVDSVLLTTASRATCYFFFKDDFEDQRGVIGALCCILHQLFIQKRSLLSERILERFEISGEKFDRSFSELWDILLSIAEDPNAGEIVCILDAIDECEDKGRSQLVQALCKLYGTQTNFNLKFLLTSRPYGGIRRGFQPLEIPGMPIIHLSGENDTEMEKISKEIDIFIKARVRGIGAKLKLTAEEEGLLFEGLMRVPNRTYLWVHLTLDLIESDPNIDKYGIVKTTHNLPKTIDEAYDRILCKSRNFAEAKKLLHIVVAAERPLTLKEMNLALALRKYHKSYTDVDLLPEDRFRENVRDLCGLFVTVNDSRIYLLHQTSKEFLVQIAFTVPPQHIKHDGLEWKESLRLQVSHGILAEICIQRLLFAEYESHPVKKDGMSSQYTDSHVFLDYSAKYWAAHLQDSDGENDITTDLILKLCDAKSNRCLTWLRIYWTSTNTEFPENFNDLMIASYFGLTALVKQKLHRGGIDLNSRDSTYGRSVLSWAAENGSYAIVKLLLKAGRSSLKRIMSFRKGAEVDSTDRYGRTPLSYAAWNGHVAAVKLLLKSGARVDTMDEIGGTPLSYALVNGHDTVVNLLLNKETKIDSEDNISKTLMFEAAKKKHDAVVKLLLEKGADFEEKDDSDRTPLSYAAGNGHETVVKLLLQEGADIESKDISDRTPLLWAAGNGHATVVKLLLENGAQFEYKDITTQNPLLRAARDGHKAVVGLLLEKGAALEVKDQLDRTPLIWAAMNGYDLVVKLLLEKGAEIEFQDSSGQSPLLWAAKNGHDAVVELLLSKNANFEFKDNTGKTPLSWAIESGNGQVVMLLLGKEAGNPDSPELKRVRQIKQENANFAECKMLLLGTSESGKSTIVKQMKVLHQNSYTEEELTLYRFTVFKNLIDSIQALIEAMYSFDLKPTTQENQEYSSFLLEYRLEPSPKTLLDTKVGDAISSLWKDEVIPKVMERQKEFYLMDPATYFFDQVKRISAGNYIPTVDDVLRARIVTTGIYESRIRIGNLGIHMFDVGGMRSERKKWIHCFENVTAIAFCVALSEYDQFLLEENEQNRMMESLLLFDSVVNSRWFMRTCIILFLNKVDLFRKKIPYSPLGDYFGDFSGGTNVNAATEYFLWRFNIVNRAQLNLYAHVTQATDSTNIRLVFDDVKQKVIQNSLKDSKVL</sequence>
<keyword evidence="10" id="KW-0807">Transducer</keyword>
<feature type="binding site" evidence="12">
    <location>
        <begin position="1385"/>
        <end position="1391"/>
    </location>
    <ligand>
        <name>GTP</name>
        <dbReference type="ChEBI" id="CHEBI:37565"/>
    </ligand>
</feature>
<dbReference type="PROSITE" id="PS50297">
    <property type="entry name" value="ANK_REP_REGION"/>
    <property type="match status" value="7"/>
</dbReference>
<feature type="binding site" evidence="12">
    <location>
        <begin position="1479"/>
        <end position="1482"/>
    </location>
    <ligand>
        <name>GTP</name>
        <dbReference type="ChEBI" id="CHEBI:37565"/>
    </ligand>
</feature>
<dbReference type="Pfam" id="PF24883">
    <property type="entry name" value="NPHP3_N"/>
    <property type="match status" value="1"/>
</dbReference>